<dbReference type="RefSeq" id="WP_136533501.1">
    <property type="nucleotide sequence ID" value="NZ_STGY01000021.1"/>
</dbReference>
<keyword evidence="2" id="KW-1133">Transmembrane helix</keyword>
<name>A0A4S8QME1_9ACTN</name>
<feature type="transmembrane region" description="Helical" evidence="2">
    <location>
        <begin position="165"/>
        <end position="189"/>
    </location>
</feature>
<keyword evidence="4" id="KW-1185">Reference proteome</keyword>
<dbReference type="EMBL" id="STGY01000021">
    <property type="protein sequence ID" value="THV42589.1"/>
    <property type="molecule type" value="Genomic_DNA"/>
</dbReference>
<accession>A0A4S8QME1</accession>
<gene>
    <name evidence="3" type="ORF">FAB82_05300</name>
</gene>
<dbReference type="Proteomes" id="UP000308760">
    <property type="component" value="Unassembled WGS sequence"/>
</dbReference>
<feature type="transmembrane region" description="Helical" evidence="2">
    <location>
        <begin position="140"/>
        <end position="159"/>
    </location>
</feature>
<evidence type="ECO:0000313" key="3">
    <source>
        <dbReference type="EMBL" id="THV42589.1"/>
    </source>
</evidence>
<proteinExistence type="predicted"/>
<keyword evidence="2" id="KW-0812">Transmembrane</keyword>
<feature type="region of interest" description="Disordered" evidence="1">
    <location>
        <begin position="527"/>
        <end position="556"/>
    </location>
</feature>
<protein>
    <submittedName>
        <fullName evidence="3">Uncharacterized protein</fullName>
    </submittedName>
</protein>
<feature type="compositionally biased region" description="Polar residues" evidence="1">
    <location>
        <begin position="529"/>
        <end position="539"/>
    </location>
</feature>
<organism evidence="3 4">
    <name type="scientific">Glycomyces buryatensis</name>
    <dbReference type="NCBI Taxonomy" id="2570927"/>
    <lineage>
        <taxon>Bacteria</taxon>
        <taxon>Bacillati</taxon>
        <taxon>Actinomycetota</taxon>
        <taxon>Actinomycetes</taxon>
        <taxon>Glycomycetales</taxon>
        <taxon>Glycomycetaceae</taxon>
        <taxon>Glycomyces</taxon>
    </lineage>
</organism>
<reference evidence="3 4" key="2">
    <citation type="submission" date="2019-05" db="EMBL/GenBank/DDBJ databases">
        <title>Glycomyces buryatensis sp. nov.</title>
        <authorList>
            <person name="Nikitina E."/>
        </authorList>
    </citation>
    <scope>NUCLEOTIDE SEQUENCE [LARGE SCALE GENOMIC DNA]</scope>
    <source>
        <strain evidence="3 4">18</strain>
    </source>
</reference>
<comment type="caution">
    <text evidence="3">The sequence shown here is derived from an EMBL/GenBank/DDBJ whole genome shotgun (WGS) entry which is preliminary data.</text>
</comment>
<dbReference type="AlphaFoldDB" id="A0A4S8QME1"/>
<sequence length="556" mass="60057">MTTDPNSAPALNIDAREANRIADATAHLCAAVYLDPELRDAVLDDILDRTDRALAPSPGIDVGPIVRHARQARAINALRMSALAFMVVCFFASPQMQSMVLTAALVVWLFVACLAQLTLAKGNLFFDHHTVSQALATGPVLLIMGLVGAVLVVLVVQRATESRVAWGPLVGSVLALGVVGSLGHCCRAWRLITIPEQRNPPSLPSARVEQFEEVQYAEIISHRARGPFTGFGKSVLQMNTKLPLVAAKGRVRPDPVELEELIKHIRAGIEGLTLASGHSSCPGRLEFSEPVFVADRDEPVYRLADLVLEGRSFESVAQIRADPSLAAQPMLRMQVVRRNGELVTNLLAKCVIQADTLWLDFYGFCLPPTRSEYHQFPGGKARKTAILTWSAVNGFVNPPLELMQIPVSLALTAWHQGARLWRSLTSGAKPTAGNCGPSISIRELGTDLQQPHPDEEEESQRIAAVLAHRCMEAVKGYLRDKVDITGLEDHICRVATRFEIDTSGGDIDFSIGVIGDDAHANIGAVGTDSHGTTQVNQDPESAGEAANALDDAGEDR</sequence>
<reference evidence="4" key="1">
    <citation type="submission" date="2019-04" db="EMBL/GenBank/DDBJ databases">
        <title>Nocardioides xinjiangensis sp. nov.</title>
        <authorList>
            <person name="Liu S."/>
        </authorList>
    </citation>
    <scope>NUCLEOTIDE SEQUENCE [LARGE SCALE GENOMIC DNA]</scope>
    <source>
        <strain evidence="4">18</strain>
    </source>
</reference>
<evidence type="ECO:0000256" key="2">
    <source>
        <dbReference type="SAM" id="Phobius"/>
    </source>
</evidence>
<feature type="transmembrane region" description="Helical" evidence="2">
    <location>
        <begin position="99"/>
        <end position="119"/>
    </location>
</feature>
<dbReference type="OrthoDB" id="3078176at2"/>
<evidence type="ECO:0000313" key="4">
    <source>
        <dbReference type="Proteomes" id="UP000308760"/>
    </source>
</evidence>
<keyword evidence="2" id="KW-0472">Membrane</keyword>
<evidence type="ECO:0000256" key="1">
    <source>
        <dbReference type="SAM" id="MobiDB-lite"/>
    </source>
</evidence>